<evidence type="ECO:0000256" key="2">
    <source>
        <dbReference type="SAM" id="MobiDB-lite"/>
    </source>
</evidence>
<evidence type="ECO:0000256" key="1">
    <source>
        <dbReference type="ARBA" id="ARBA00022737"/>
    </source>
</evidence>
<gene>
    <name evidence="4" type="ORF">ACAOBT_LOCUS10985</name>
</gene>
<dbReference type="OrthoDB" id="10252509at2759"/>
<reference evidence="4" key="1">
    <citation type="submission" date="2022-03" db="EMBL/GenBank/DDBJ databases">
        <authorList>
            <person name="Sayadi A."/>
        </authorList>
    </citation>
    <scope>NUCLEOTIDE SEQUENCE</scope>
</reference>
<dbReference type="GO" id="GO:0005634">
    <property type="term" value="C:nucleus"/>
    <property type="evidence" value="ECO:0007669"/>
    <property type="project" value="TreeGrafter"/>
</dbReference>
<feature type="region of interest" description="Disordered" evidence="2">
    <location>
        <begin position="1"/>
        <end position="21"/>
    </location>
</feature>
<dbReference type="PANTHER" id="PTHR10943">
    <property type="entry name" value="26S PROTEASOME NON-ATPASE REGULATORY SUBUNIT"/>
    <property type="match status" value="1"/>
</dbReference>
<evidence type="ECO:0000313" key="4">
    <source>
        <dbReference type="EMBL" id="CAH1974285.1"/>
    </source>
</evidence>
<dbReference type="GO" id="GO:0043161">
    <property type="term" value="P:proteasome-mediated ubiquitin-dependent protein catabolic process"/>
    <property type="evidence" value="ECO:0007669"/>
    <property type="project" value="TreeGrafter"/>
</dbReference>
<dbReference type="AlphaFoldDB" id="A0A9P0KHN5"/>
<protein>
    <recommendedName>
        <fullName evidence="3">RPN1 N-terminal domain-containing protein</fullName>
    </recommendedName>
</protein>
<organism evidence="4 5">
    <name type="scientific">Acanthoscelides obtectus</name>
    <name type="common">Bean weevil</name>
    <name type="synonym">Bruchus obtectus</name>
    <dbReference type="NCBI Taxonomy" id="200917"/>
    <lineage>
        <taxon>Eukaryota</taxon>
        <taxon>Metazoa</taxon>
        <taxon>Ecdysozoa</taxon>
        <taxon>Arthropoda</taxon>
        <taxon>Hexapoda</taxon>
        <taxon>Insecta</taxon>
        <taxon>Pterygota</taxon>
        <taxon>Neoptera</taxon>
        <taxon>Endopterygota</taxon>
        <taxon>Coleoptera</taxon>
        <taxon>Polyphaga</taxon>
        <taxon>Cucujiformia</taxon>
        <taxon>Chrysomeloidea</taxon>
        <taxon>Chrysomelidae</taxon>
        <taxon>Bruchinae</taxon>
        <taxon>Bruchini</taxon>
        <taxon>Acanthoscelides</taxon>
    </lineage>
</organism>
<sequence length="582" mass="65393">MGAAKAAQPKKGLKEEESDEDKELQCELKLLVDKITGTDSKLVPPAIEMLKYLIRTSTTSMTSVPKPLKYLTPYYDLLKASHMKSTNLDIKKSLADVISILAMGTAGGEEAKANRECLKYCLLGTMKNIGDWGHEYIRQLEKEIVQQWPHNCETSTTMLMPLINDILSFNCTHHAEIQACDLLMEIDLLAMLPEYMSRDTYERMCMYLSSCSKYVDDVERGKIIRLICEQYLRFNEYTKCLITALQMKDDEMVKKIFESCKDKETLYQLAFICSRHVYPVELDPEMESYDELSNILSNIHLNSYFLTLGRELDIMEPKAPEDIYKTWLEPVPPRITVLGEHLDSARQNLASSLVNGFANAGFGSDKLLTVDGGNKWIYRNKEHGMLSATASLGLLHLWDVDGGLTPIDKYLYSTEDYIKSGALLALGIVNCRLKSAYARLSGLGLALCYMGSRDAIHVPNEAVSILEEPFKSIMETILLMCGYAGTGDVLIIQKLLHIVGDKVDIPKEDKNKSEKKGIKNKMDSFTKIKVPKKPEWDYSIGQAMATLAVAAVSMGEEIGAEMTQRIFGHVGRYGDPCVRILN</sequence>
<evidence type="ECO:0000259" key="3">
    <source>
        <dbReference type="Pfam" id="PF17781"/>
    </source>
</evidence>
<comment type="caution">
    <text evidence="4">The sequence shown here is derived from an EMBL/GenBank/DDBJ whole genome shotgun (WGS) entry which is preliminary data.</text>
</comment>
<feature type="domain" description="RPN1 N-terminal" evidence="3">
    <location>
        <begin position="28"/>
        <end position="329"/>
    </location>
</feature>
<dbReference type="GO" id="GO:0008540">
    <property type="term" value="C:proteasome regulatory particle, base subcomplex"/>
    <property type="evidence" value="ECO:0007669"/>
    <property type="project" value="TreeGrafter"/>
</dbReference>
<proteinExistence type="predicted"/>
<name>A0A9P0KHN5_ACAOB</name>
<dbReference type="EMBL" id="CAKOFQ010006820">
    <property type="protein sequence ID" value="CAH1974285.1"/>
    <property type="molecule type" value="Genomic_DNA"/>
</dbReference>
<keyword evidence="1" id="KW-0677">Repeat</keyword>
<accession>A0A9P0KHN5</accession>
<dbReference type="PANTHER" id="PTHR10943:SF1">
    <property type="entry name" value="26S PROTEASOME NON-ATPASE REGULATORY SUBUNIT 2"/>
    <property type="match status" value="1"/>
</dbReference>
<keyword evidence="5" id="KW-1185">Reference proteome</keyword>
<dbReference type="Pfam" id="PF17781">
    <property type="entry name" value="RPN1_RPN2_N"/>
    <property type="match status" value="1"/>
</dbReference>
<dbReference type="GO" id="GO:0034515">
    <property type="term" value="C:proteasome storage granule"/>
    <property type="evidence" value="ECO:0007669"/>
    <property type="project" value="TreeGrafter"/>
</dbReference>
<dbReference type="InterPro" id="IPR040892">
    <property type="entry name" value="RPN1_N"/>
</dbReference>
<dbReference type="Gene3D" id="1.25.10.10">
    <property type="entry name" value="Leucine-rich Repeat Variant"/>
    <property type="match status" value="2"/>
</dbReference>
<evidence type="ECO:0000313" key="5">
    <source>
        <dbReference type="Proteomes" id="UP001152888"/>
    </source>
</evidence>
<dbReference type="InterPro" id="IPR011989">
    <property type="entry name" value="ARM-like"/>
</dbReference>
<dbReference type="Proteomes" id="UP001152888">
    <property type="component" value="Unassembled WGS sequence"/>
</dbReference>